<dbReference type="GeneID" id="115480214"/>
<evidence type="ECO:0000256" key="1">
    <source>
        <dbReference type="ARBA" id="ARBA00006844"/>
    </source>
</evidence>
<dbReference type="Gene3D" id="3.40.20.10">
    <property type="entry name" value="Severin"/>
    <property type="match status" value="1"/>
</dbReference>
<dbReference type="InterPro" id="IPR029006">
    <property type="entry name" value="ADF-H/Gelsolin-like_dom_sf"/>
</dbReference>
<accession>A0A6P7ZAG7</accession>
<gene>
    <name evidence="5" type="primary">LOC115480214</name>
</gene>
<dbReference type="InterPro" id="IPR017904">
    <property type="entry name" value="ADF/Cofilin"/>
</dbReference>
<proteinExistence type="inferred from homology"/>
<dbReference type="PROSITE" id="PS51263">
    <property type="entry name" value="ADF_H"/>
    <property type="match status" value="1"/>
</dbReference>
<protein>
    <submittedName>
        <fullName evidence="5">Cofilin-2-like</fullName>
    </submittedName>
</protein>
<dbReference type="PANTHER" id="PTHR11913">
    <property type="entry name" value="COFILIN-RELATED"/>
    <property type="match status" value="1"/>
</dbReference>
<dbReference type="GO" id="GO:0030042">
    <property type="term" value="P:actin filament depolymerization"/>
    <property type="evidence" value="ECO:0007669"/>
    <property type="project" value="InterPro"/>
</dbReference>
<dbReference type="Pfam" id="PF00241">
    <property type="entry name" value="Cofilin_ADF"/>
    <property type="match status" value="1"/>
</dbReference>
<dbReference type="AlphaFoldDB" id="A0A6P7ZAG7"/>
<name>A0A6P7ZAG7_9AMPH</name>
<evidence type="ECO:0000313" key="4">
    <source>
        <dbReference type="Proteomes" id="UP000515156"/>
    </source>
</evidence>
<dbReference type="PRINTS" id="PR00006">
    <property type="entry name" value="COFILIN"/>
</dbReference>
<dbReference type="CDD" id="cd11286">
    <property type="entry name" value="ADF_cofilin_like"/>
    <property type="match status" value="1"/>
</dbReference>
<comment type="similarity">
    <text evidence="1">Belongs to the actin-binding proteins ADF family.</text>
</comment>
<organism evidence="4 5">
    <name type="scientific">Microcaecilia unicolor</name>
    <dbReference type="NCBI Taxonomy" id="1415580"/>
    <lineage>
        <taxon>Eukaryota</taxon>
        <taxon>Metazoa</taxon>
        <taxon>Chordata</taxon>
        <taxon>Craniata</taxon>
        <taxon>Vertebrata</taxon>
        <taxon>Euteleostomi</taxon>
        <taxon>Amphibia</taxon>
        <taxon>Gymnophiona</taxon>
        <taxon>Siphonopidae</taxon>
        <taxon>Microcaecilia</taxon>
    </lineage>
</organism>
<dbReference type="SMART" id="SM00102">
    <property type="entry name" value="ADF"/>
    <property type="match status" value="1"/>
</dbReference>
<dbReference type="OrthoDB" id="10249245at2759"/>
<reference evidence="4" key="1">
    <citation type="submission" date="2024-06" db="UniProtKB">
        <authorList>
            <consortium name="RefSeq"/>
        </authorList>
    </citation>
    <scope>NUCLEOTIDE SEQUENCE [LARGE SCALE GENOMIC DNA]</scope>
</reference>
<evidence type="ECO:0000259" key="3">
    <source>
        <dbReference type="PROSITE" id="PS51263"/>
    </source>
</evidence>
<dbReference type="GO" id="GO:0015629">
    <property type="term" value="C:actin cytoskeleton"/>
    <property type="evidence" value="ECO:0007669"/>
    <property type="project" value="InterPro"/>
</dbReference>
<dbReference type="Proteomes" id="UP000515156">
    <property type="component" value="Chromosome 11"/>
</dbReference>
<keyword evidence="2" id="KW-0009">Actin-binding</keyword>
<evidence type="ECO:0000313" key="5">
    <source>
        <dbReference type="RefSeq" id="XP_030074583.1"/>
    </source>
</evidence>
<sequence length="165" mass="18798">MASGVTVSDAVLAVFNDMKVRKACSPEDAKKRKKYVCFRLSDDQRTIIVDEECELLVGDVGEKVADPYKHLVNMLPKDACRYVLYDACYETKESKREDLVFIMWVPEDVPIKQKMLYASSKDSIRRKFPGLKCELQINNTADLLDRRTMAEKLSANVVTLEGKPL</sequence>
<dbReference type="InterPro" id="IPR002108">
    <property type="entry name" value="ADF-H"/>
</dbReference>
<dbReference type="SUPFAM" id="SSF55753">
    <property type="entry name" value="Actin depolymerizing proteins"/>
    <property type="match status" value="1"/>
</dbReference>
<dbReference type="KEGG" id="muo:115480214"/>
<reference evidence="5" key="2">
    <citation type="submission" date="2025-08" db="UniProtKB">
        <authorList>
            <consortium name="RefSeq"/>
        </authorList>
    </citation>
    <scope>IDENTIFICATION</scope>
</reference>
<dbReference type="RefSeq" id="XP_030074583.1">
    <property type="nucleotide sequence ID" value="XM_030218723.1"/>
</dbReference>
<dbReference type="InParanoid" id="A0A6P7ZAG7"/>
<keyword evidence="4" id="KW-1185">Reference proteome</keyword>
<dbReference type="GO" id="GO:0003779">
    <property type="term" value="F:actin binding"/>
    <property type="evidence" value="ECO:0007669"/>
    <property type="project" value="UniProtKB-KW"/>
</dbReference>
<feature type="domain" description="ADF-H" evidence="3">
    <location>
        <begin position="4"/>
        <end position="153"/>
    </location>
</feature>
<evidence type="ECO:0000256" key="2">
    <source>
        <dbReference type="ARBA" id="ARBA00023203"/>
    </source>
</evidence>